<keyword evidence="3 4" id="KW-0648">Protein biosynthesis</keyword>
<protein>
    <recommendedName>
        <fullName evidence="4 5">Peptide chain release factor 2</fullName>
        <shortName evidence="4">RF-2</shortName>
    </recommendedName>
</protein>
<evidence type="ECO:0000256" key="4">
    <source>
        <dbReference type="HAMAP-Rule" id="MF_00094"/>
    </source>
</evidence>
<dbReference type="SUPFAM" id="SSF75620">
    <property type="entry name" value="Release factor"/>
    <property type="match status" value="1"/>
</dbReference>
<dbReference type="InterPro" id="IPR000352">
    <property type="entry name" value="Pep_chain_release_fac_I"/>
</dbReference>
<comment type="subcellular location">
    <subcellularLocation>
        <location evidence="4">Cytoplasm</location>
    </subcellularLocation>
</comment>
<keyword evidence="6" id="KW-0175">Coiled coil</keyword>
<proteinExistence type="inferred from homology"/>
<reference evidence="8" key="1">
    <citation type="submission" date="2020-07" db="EMBL/GenBank/DDBJ databases">
        <title>Huge and variable diversity of episymbiotic CPR bacteria and DPANN archaea in groundwater ecosystems.</title>
        <authorList>
            <person name="He C.Y."/>
            <person name="Keren R."/>
            <person name="Whittaker M."/>
            <person name="Farag I.F."/>
            <person name="Doudna J."/>
            <person name="Cate J.H.D."/>
            <person name="Banfield J.F."/>
        </authorList>
    </citation>
    <scope>NUCLEOTIDE SEQUENCE</scope>
    <source>
        <strain evidence="8">NC_groundwater_928_Pr1_S-0.2um_72_17</strain>
    </source>
</reference>
<feature type="coiled-coil region" evidence="6">
    <location>
        <begin position="56"/>
        <end position="83"/>
    </location>
</feature>
<comment type="PTM">
    <text evidence="4">Methylated by PrmC. Methylation increases the termination efficiency of RF2.</text>
</comment>
<dbReference type="Proteomes" id="UP000807850">
    <property type="component" value="Unassembled WGS sequence"/>
</dbReference>
<dbReference type="Gene3D" id="1.20.58.410">
    <property type="entry name" value="Release factor"/>
    <property type="match status" value="1"/>
</dbReference>
<dbReference type="InterPro" id="IPR005139">
    <property type="entry name" value="PCRF"/>
</dbReference>
<keyword evidence="2 4" id="KW-0488">Methylation</keyword>
<dbReference type="AlphaFoldDB" id="A0A9D6L3H5"/>
<dbReference type="HAMAP" id="MF_00094">
    <property type="entry name" value="Rel_fac_2"/>
    <property type="match status" value="1"/>
</dbReference>
<dbReference type="InterPro" id="IPR045853">
    <property type="entry name" value="Pep_chain_release_fac_I_sf"/>
</dbReference>
<evidence type="ECO:0000256" key="6">
    <source>
        <dbReference type="SAM" id="Coils"/>
    </source>
</evidence>
<evidence type="ECO:0000256" key="3">
    <source>
        <dbReference type="ARBA" id="ARBA00022917"/>
    </source>
</evidence>
<comment type="caution">
    <text evidence="8">The sequence shown here is derived from an EMBL/GenBank/DDBJ whole genome shotgun (WGS) entry which is preliminary data.</text>
</comment>
<dbReference type="Pfam" id="PF00472">
    <property type="entry name" value="RF-1"/>
    <property type="match status" value="1"/>
</dbReference>
<evidence type="ECO:0000256" key="2">
    <source>
        <dbReference type="ARBA" id="ARBA00022481"/>
    </source>
</evidence>
<dbReference type="Gene3D" id="3.30.160.20">
    <property type="match status" value="1"/>
</dbReference>
<dbReference type="PROSITE" id="PS00745">
    <property type="entry name" value="RF_PROK_I"/>
    <property type="match status" value="1"/>
</dbReference>
<dbReference type="Pfam" id="PF03462">
    <property type="entry name" value="PCRF"/>
    <property type="match status" value="1"/>
</dbReference>
<comment type="function">
    <text evidence="4">Peptide chain release factor 2 directs the termination of translation in response to the peptide chain termination codons UGA and UAA.</text>
</comment>
<sequence length="334" mass="37314">MAAAERRMSEPGFWDRGDEAKKTVAGLKQAKRAVEDWTARDTTLAHLGELLELAEGESDEALLADLAKELDQVERQIADLQLRSLLSGEHDAFGALITIHPGAGGTESQDWADMLLRMYLRWAERHGYQARVLDLQPGDEAGIKDATIEIDGEFAYGYLKGESGVHRLVRISPYDAAKRRHTSFASAYVTPMVDDTITVDISPGDLRVDTFRASGAGGQHVNKTESAVRVTHLPTGLVVQSQAERSQHRNRENALRILRSRLFVHLQEIERQKTEARNAPKKDIDFGSQIRSYVLQPYTMVKDERTELKVGDVHAVLDGALDPFIDAYLQRKET</sequence>
<dbReference type="PANTHER" id="PTHR43116:SF3">
    <property type="entry name" value="CLASS I PEPTIDE CHAIN RELEASE FACTOR"/>
    <property type="match status" value="1"/>
</dbReference>
<dbReference type="NCBIfam" id="TIGR00020">
    <property type="entry name" value="prfB"/>
    <property type="match status" value="1"/>
</dbReference>
<dbReference type="PANTHER" id="PTHR43116">
    <property type="entry name" value="PEPTIDE CHAIN RELEASE FACTOR 2"/>
    <property type="match status" value="1"/>
</dbReference>
<evidence type="ECO:0000313" key="8">
    <source>
        <dbReference type="EMBL" id="MBI3539097.1"/>
    </source>
</evidence>
<evidence type="ECO:0000259" key="7">
    <source>
        <dbReference type="PROSITE" id="PS00745"/>
    </source>
</evidence>
<evidence type="ECO:0000256" key="1">
    <source>
        <dbReference type="ARBA" id="ARBA00010835"/>
    </source>
</evidence>
<comment type="similarity">
    <text evidence="1 4">Belongs to the prokaryotic/mitochondrial release factor family.</text>
</comment>
<dbReference type="SMART" id="SM00937">
    <property type="entry name" value="PCRF"/>
    <property type="match status" value="1"/>
</dbReference>
<evidence type="ECO:0000313" key="9">
    <source>
        <dbReference type="Proteomes" id="UP000807850"/>
    </source>
</evidence>
<dbReference type="EMBL" id="JACQAY010000068">
    <property type="protein sequence ID" value="MBI3539097.1"/>
    <property type="molecule type" value="Genomic_DNA"/>
</dbReference>
<feature type="domain" description="Prokaryotic-type class I peptide chain release factors" evidence="7">
    <location>
        <begin position="212"/>
        <end position="228"/>
    </location>
</feature>
<keyword evidence="4" id="KW-0963">Cytoplasm</keyword>
<dbReference type="Gene3D" id="3.30.70.1660">
    <property type="match status" value="1"/>
</dbReference>
<gene>
    <name evidence="4 8" type="primary">prfB</name>
    <name evidence="8" type="ORF">HY076_02345</name>
</gene>
<dbReference type="FunFam" id="3.30.160.20:FF:000004">
    <property type="entry name" value="Peptide chain release factor 1"/>
    <property type="match status" value="1"/>
</dbReference>
<feature type="modified residue" description="N5-methylglutamine" evidence="4">
    <location>
        <position position="219"/>
    </location>
</feature>
<name>A0A9D6L3H5_UNCEI</name>
<evidence type="ECO:0000256" key="5">
    <source>
        <dbReference type="NCBIfam" id="TIGR00020"/>
    </source>
</evidence>
<accession>A0A9D6L3H5</accession>
<dbReference type="GO" id="GO:0005737">
    <property type="term" value="C:cytoplasm"/>
    <property type="evidence" value="ECO:0007669"/>
    <property type="project" value="UniProtKB-SubCell"/>
</dbReference>
<organism evidence="8 9">
    <name type="scientific">Eiseniibacteriota bacterium</name>
    <dbReference type="NCBI Taxonomy" id="2212470"/>
    <lineage>
        <taxon>Bacteria</taxon>
        <taxon>Candidatus Eiseniibacteriota</taxon>
    </lineage>
</organism>
<dbReference type="GO" id="GO:0016149">
    <property type="term" value="F:translation release factor activity, codon specific"/>
    <property type="evidence" value="ECO:0007669"/>
    <property type="project" value="UniProtKB-UniRule"/>
</dbReference>
<dbReference type="InterPro" id="IPR004374">
    <property type="entry name" value="PrfB"/>
</dbReference>